<dbReference type="GO" id="GO:0046813">
    <property type="term" value="P:receptor-mediated virion attachment to host cell"/>
    <property type="evidence" value="ECO:0007669"/>
    <property type="project" value="TreeGrafter"/>
</dbReference>
<dbReference type="SMART" id="SM00028">
    <property type="entry name" value="TPR"/>
    <property type="match status" value="2"/>
</dbReference>
<gene>
    <name evidence="5" type="ORF">ATE48_11520</name>
</gene>
<dbReference type="InterPro" id="IPR019734">
    <property type="entry name" value="TPR_rpt"/>
</dbReference>
<organism evidence="5 6">
    <name type="scientific">Candidatus Viadribacter manganicus</name>
    <dbReference type="NCBI Taxonomy" id="1759059"/>
    <lineage>
        <taxon>Bacteria</taxon>
        <taxon>Pseudomonadati</taxon>
        <taxon>Pseudomonadota</taxon>
        <taxon>Alphaproteobacteria</taxon>
        <taxon>Hyphomonadales</taxon>
        <taxon>Hyphomonadaceae</taxon>
        <taxon>Candidatus Viadribacter</taxon>
    </lineage>
</organism>
<feature type="repeat" description="TPR" evidence="3">
    <location>
        <begin position="79"/>
        <end position="112"/>
    </location>
</feature>
<dbReference type="Proteomes" id="UP000092498">
    <property type="component" value="Chromosome"/>
</dbReference>
<evidence type="ECO:0000256" key="1">
    <source>
        <dbReference type="ARBA" id="ARBA00022737"/>
    </source>
</evidence>
<proteinExistence type="predicted"/>
<dbReference type="GO" id="GO:0009279">
    <property type="term" value="C:cell outer membrane"/>
    <property type="evidence" value="ECO:0007669"/>
    <property type="project" value="TreeGrafter"/>
</dbReference>
<dbReference type="PROSITE" id="PS50293">
    <property type="entry name" value="TPR_REGION"/>
    <property type="match status" value="1"/>
</dbReference>
<dbReference type="PANTHER" id="PTHR44858:SF1">
    <property type="entry name" value="UDP-N-ACETYLGLUCOSAMINE--PEPTIDE N-ACETYLGLUCOSAMINYLTRANSFERASE SPINDLY-RELATED"/>
    <property type="match status" value="1"/>
</dbReference>
<dbReference type="AlphaFoldDB" id="A0A1B1AIX3"/>
<dbReference type="InterPro" id="IPR011990">
    <property type="entry name" value="TPR-like_helical_dom_sf"/>
</dbReference>
<keyword evidence="6" id="KW-1185">Reference proteome</keyword>
<reference evidence="5 6" key="1">
    <citation type="submission" date="2015-11" db="EMBL/GenBank/DDBJ databases">
        <title>Whole-Genome Sequence of Candidatus Oderbacter manganicum from the National Park Lower Oder Valley, Germany.</title>
        <authorList>
            <person name="Braun B."/>
            <person name="Liere K."/>
            <person name="Szewzyk U."/>
        </authorList>
    </citation>
    <scope>NUCLEOTIDE SEQUENCE [LARGE SCALE GENOMIC DNA]</scope>
    <source>
        <strain evidence="5 6">OTSz_A_272</strain>
    </source>
</reference>
<dbReference type="Pfam" id="PF13414">
    <property type="entry name" value="TPR_11"/>
    <property type="match status" value="1"/>
</dbReference>
<dbReference type="InParanoid" id="A0A1B1AIX3"/>
<evidence type="ECO:0000256" key="3">
    <source>
        <dbReference type="PROSITE-ProRule" id="PRU00339"/>
    </source>
</evidence>
<dbReference type="PANTHER" id="PTHR44858">
    <property type="entry name" value="TETRATRICOPEPTIDE REPEAT PROTEIN 6"/>
    <property type="match status" value="1"/>
</dbReference>
<dbReference type="PROSITE" id="PS50005">
    <property type="entry name" value="TPR"/>
    <property type="match status" value="1"/>
</dbReference>
<evidence type="ECO:0000313" key="6">
    <source>
        <dbReference type="Proteomes" id="UP000092498"/>
    </source>
</evidence>
<dbReference type="STRING" id="1759059.ATE48_11520"/>
<dbReference type="EMBL" id="CP013244">
    <property type="protein sequence ID" value="ANP46501.1"/>
    <property type="molecule type" value="Genomic_DNA"/>
</dbReference>
<keyword evidence="2 3" id="KW-0802">TPR repeat</keyword>
<keyword evidence="1" id="KW-0677">Repeat</keyword>
<dbReference type="KEGG" id="cbot:ATE48_11520"/>
<protein>
    <submittedName>
        <fullName evidence="5">Uncharacterized protein</fullName>
    </submittedName>
</protein>
<dbReference type="OrthoDB" id="9814069at2"/>
<evidence type="ECO:0000313" key="5">
    <source>
        <dbReference type="EMBL" id="ANP46501.1"/>
    </source>
</evidence>
<dbReference type="SUPFAM" id="SSF48452">
    <property type="entry name" value="TPR-like"/>
    <property type="match status" value="1"/>
</dbReference>
<accession>A0A1B1AIX3</accession>
<sequence>MMRGRAHAGLLARMLKHRIIFAVVASAAFTLMAAPAMARTVDSNAAACANERDELPASVQADASTRFLRSFGVSRHDRAQAHKSRGNAYRALGRYELAIADYDAAIRVSPRYVEAYRNRARAYQDSGAINLATADSEEAGRISAAQQG</sequence>
<dbReference type="InterPro" id="IPR050498">
    <property type="entry name" value="Ycf3"/>
</dbReference>
<keyword evidence="4" id="KW-0732">Signal</keyword>
<feature type="signal peptide" evidence="4">
    <location>
        <begin position="1"/>
        <end position="38"/>
    </location>
</feature>
<feature type="chain" id="PRO_5008518870" evidence="4">
    <location>
        <begin position="39"/>
        <end position="148"/>
    </location>
</feature>
<dbReference type="Gene3D" id="1.25.40.10">
    <property type="entry name" value="Tetratricopeptide repeat domain"/>
    <property type="match status" value="1"/>
</dbReference>
<evidence type="ECO:0000256" key="2">
    <source>
        <dbReference type="ARBA" id="ARBA00022803"/>
    </source>
</evidence>
<name>A0A1B1AIX3_9PROT</name>
<evidence type="ECO:0000256" key="4">
    <source>
        <dbReference type="SAM" id="SignalP"/>
    </source>
</evidence>